<dbReference type="SUPFAM" id="SSF81301">
    <property type="entry name" value="Nucleotidyltransferase"/>
    <property type="match status" value="1"/>
</dbReference>
<dbReference type="GO" id="GO:0031123">
    <property type="term" value="P:RNA 3'-end processing"/>
    <property type="evidence" value="ECO:0007669"/>
    <property type="project" value="TreeGrafter"/>
</dbReference>
<dbReference type="PANTHER" id="PTHR23092:SF15">
    <property type="entry name" value="INACTIVE NON-CANONICAL POLY(A) RNA POLYMERASE PROTEIN TRF4-2-RELATED"/>
    <property type="match status" value="1"/>
</dbReference>
<keyword evidence="1" id="KW-0479">Metal-binding</keyword>
<keyword evidence="2" id="KW-0460">Magnesium</keyword>
<reference evidence="5 6" key="1">
    <citation type="journal article" date="2015" name="Genome Biol.">
        <title>Comparative genomics of Steinernema reveals deeply conserved gene regulatory networks.</title>
        <authorList>
            <person name="Dillman A.R."/>
            <person name="Macchietto M."/>
            <person name="Porter C.F."/>
            <person name="Rogers A."/>
            <person name="Williams B."/>
            <person name="Antoshechkin I."/>
            <person name="Lee M.M."/>
            <person name="Goodwin Z."/>
            <person name="Lu X."/>
            <person name="Lewis E.E."/>
            <person name="Goodrich-Blair H."/>
            <person name="Stock S.P."/>
            <person name="Adams B.J."/>
            <person name="Sternberg P.W."/>
            <person name="Mortazavi A."/>
        </authorList>
    </citation>
    <scope>NUCLEOTIDE SEQUENCE [LARGE SCALE GENOMIC DNA]</scope>
    <source>
        <strain evidence="5 6">ALL</strain>
    </source>
</reference>
<dbReference type="STRING" id="34508.A0A4U5P9T1"/>
<dbReference type="GO" id="GO:0003729">
    <property type="term" value="F:mRNA binding"/>
    <property type="evidence" value="ECO:0007669"/>
    <property type="project" value="TreeGrafter"/>
</dbReference>
<name>A0A4U5P9T1_STECR</name>
<dbReference type="InterPro" id="IPR002934">
    <property type="entry name" value="Polymerase_NTP_transf_dom"/>
</dbReference>
<protein>
    <recommendedName>
        <fullName evidence="7">PAP-associated domain-containing protein</fullName>
    </recommendedName>
</protein>
<evidence type="ECO:0000259" key="3">
    <source>
        <dbReference type="Pfam" id="PF01909"/>
    </source>
</evidence>
<dbReference type="GO" id="GO:0005730">
    <property type="term" value="C:nucleolus"/>
    <property type="evidence" value="ECO:0007669"/>
    <property type="project" value="TreeGrafter"/>
</dbReference>
<evidence type="ECO:0000256" key="1">
    <source>
        <dbReference type="ARBA" id="ARBA00022723"/>
    </source>
</evidence>
<dbReference type="Pfam" id="PF01909">
    <property type="entry name" value="NTP_transf_2"/>
    <property type="match status" value="1"/>
</dbReference>
<dbReference type="PANTHER" id="PTHR23092">
    <property type="entry name" value="POLY(A) RNA POLYMERASE"/>
    <property type="match status" value="1"/>
</dbReference>
<evidence type="ECO:0000313" key="5">
    <source>
        <dbReference type="EMBL" id="TKR92664.1"/>
    </source>
</evidence>
<dbReference type="SUPFAM" id="SSF81631">
    <property type="entry name" value="PAP/OAS1 substrate-binding domain"/>
    <property type="match status" value="1"/>
</dbReference>
<dbReference type="GO" id="GO:0031499">
    <property type="term" value="C:TRAMP complex"/>
    <property type="evidence" value="ECO:0007669"/>
    <property type="project" value="TreeGrafter"/>
</dbReference>
<dbReference type="GO" id="GO:1990817">
    <property type="term" value="F:poly(A) RNA polymerase activity"/>
    <property type="evidence" value="ECO:0007669"/>
    <property type="project" value="InterPro"/>
</dbReference>
<dbReference type="InterPro" id="IPR045862">
    <property type="entry name" value="Trf4-like"/>
</dbReference>
<dbReference type="InterPro" id="IPR002058">
    <property type="entry name" value="PAP_assoc"/>
</dbReference>
<evidence type="ECO:0000256" key="2">
    <source>
        <dbReference type="ARBA" id="ARBA00022842"/>
    </source>
</evidence>
<evidence type="ECO:0000313" key="6">
    <source>
        <dbReference type="Proteomes" id="UP000298663"/>
    </source>
</evidence>
<dbReference type="Gene3D" id="3.30.460.10">
    <property type="entry name" value="Beta Polymerase, domain 2"/>
    <property type="match status" value="1"/>
</dbReference>
<dbReference type="Proteomes" id="UP000298663">
    <property type="component" value="Unassembled WGS sequence"/>
</dbReference>
<gene>
    <name evidence="5" type="ORF">L596_007274</name>
</gene>
<feature type="domain" description="PAP-associated" evidence="4">
    <location>
        <begin position="252"/>
        <end position="310"/>
    </location>
</feature>
<dbReference type="EMBL" id="AZBU02000002">
    <property type="protein sequence ID" value="TKR92664.1"/>
    <property type="molecule type" value="Genomic_DNA"/>
</dbReference>
<evidence type="ECO:0008006" key="7">
    <source>
        <dbReference type="Google" id="ProtNLM"/>
    </source>
</evidence>
<dbReference type="GO" id="GO:0046872">
    <property type="term" value="F:metal ion binding"/>
    <property type="evidence" value="ECO:0007669"/>
    <property type="project" value="UniProtKB-KW"/>
</dbReference>
<feature type="domain" description="Polymerase nucleotidyl transferase" evidence="3">
    <location>
        <begin position="75"/>
        <end position="103"/>
    </location>
</feature>
<dbReference type="Gene3D" id="1.10.1410.10">
    <property type="match status" value="1"/>
</dbReference>
<dbReference type="Pfam" id="PF03828">
    <property type="entry name" value="PAP_assoc"/>
    <property type="match status" value="1"/>
</dbReference>
<reference evidence="5 6" key="2">
    <citation type="journal article" date="2019" name="G3 (Bethesda)">
        <title>Hybrid Assembly of the Genome of the Entomopathogenic Nematode Steinernema carpocapsae Identifies the X-Chromosome.</title>
        <authorList>
            <person name="Serra L."/>
            <person name="Macchietto M."/>
            <person name="Macias-Munoz A."/>
            <person name="McGill C.J."/>
            <person name="Rodriguez I.M."/>
            <person name="Rodriguez B."/>
            <person name="Murad R."/>
            <person name="Mortazavi A."/>
        </authorList>
    </citation>
    <scope>NUCLEOTIDE SEQUENCE [LARGE SCALE GENOMIC DNA]</scope>
    <source>
        <strain evidence="5 6">ALL</strain>
    </source>
</reference>
<dbReference type="AlphaFoldDB" id="A0A4U5P9T1"/>
<accession>A0A4U5P9T1</accession>
<dbReference type="GO" id="GO:0043634">
    <property type="term" value="P:polyadenylation-dependent ncRNA catabolic process"/>
    <property type="evidence" value="ECO:0007669"/>
    <property type="project" value="TreeGrafter"/>
</dbReference>
<proteinExistence type="predicted"/>
<dbReference type="OrthoDB" id="273917at2759"/>
<evidence type="ECO:0000259" key="4">
    <source>
        <dbReference type="Pfam" id="PF03828"/>
    </source>
</evidence>
<dbReference type="InterPro" id="IPR043519">
    <property type="entry name" value="NT_sf"/>
</dbReference>
<organism evidence="5 6">
    <name type="scientific">Steinernema carpocapsae</name>
    <name type="common">Entomopathogenic nematode</name>
    <dbReference type="NCBI Taxonomy" id="34508"/>
    <lineage>
        <taxon>Eukaryota</taxon>
        <taxon>Metazoa</taxon>
        <taxon>Ecdysozoa</taxon>
        <taxon>Nematoda</taxon>
        <taxon>Chromadorea</taxon>
        <taxon>Rhabditida</taxon>
        <taxon>Tylenchina</taxon>
        <taxon>Panagrolaimomorpha</taxon>
        <taxon>Strongyloidoidea</taxon>
        <taxon>Steinernematidae</taxon>
        <taxon>Steinernema</taxon>
    </lineage>
</organism>
<keyword evidence="6" id="KW-1185">Reference proteome</keyword>
<sequence length="471" mass="53137">MKASASSPRFEECEMAEILSKRKLQDIERRPSTSANSRLNDMILRTYKWLRTSMGEYDMRVKTFSRVSEALLRKLRLLGIQASTILYGSLATGLYLPESDIDIYLEAANCGPLDPHLIADILKTSNGQYGHVFVSGKDERSCVKVVDKESSIRIDITFSAVNASAAVDRVWEARVHYPLLEPMVLVLKYLLSVKKLDRTTSPKGGLSSYGLVLMVINFLKGHRPPDSAIPEHQQFRSQTGHDYEGEDLSQISLVDLFSEFFDLYGTKLDLSKVALSAEEGFVWKKSLEESMGLSPASSIFTIQDPVKPDNDVGYNVYMIGQVVREFASLYESIQKVDGADEVTQDGLFYQDLSLMLTRKNFVQRESEDEDSSSDDSSGDDGVHVIEVPVPARFYLYDDLTPAFVSTYGLRIQTYRKSIYLDRYPIHFHSCIFYYPTKGVCFYPLDPWHNNLIGSGVPNQAPADFRDISSSR</sequence>
<comment type="caution">
    <text evidence="5">The sequence shown here is derived from an EMBL/GenBank/DDBJ whole genome shotgun (WGS) entry which is preliminary data.</text>
</comment>